<accession>A0A0C1UEW6</accession>
<sequence>MKNFYEILEVSKDATKDEIKKSFRNLAKKYHPDTNINDKTLSEKFQLINEAYSVLSDEKSRKEYDEKIFKTQDPLKNNREKKKGNTYSKKTGDIKDAMENLNSKFEEFFGFNGNTSEVRDDFLKKDSKNPMDTSAIFNSFFNPKKK</sequence>
<feature type="domain" description="J" evidence="4">
    <location>
        <begin position="3"/>
        <end position="68"/>
    </location>
</feature>
<evidence type="ECO:0000256" key="3">
    <source>
        <dbReference type="SAM" id="MobiDB-lite"/>
    </source>
</evidence>
<dbReference type="Proteomes" id="UP000031366">
    <property type="component" value="Unassembled WGS sequence"/>
</dbReference>
<dbReference type="PRINTS" id="PR00625">
    <property type="entry name" value="JDOMAIN"/>
</dbReference>
<evidence type="ECO:0000313" key="6">
    <source>
        <dbReference type="Proteomes" id="UP000031366"/>
    </source>
</evidence>
<dbReference type="CDD" id="cd06257">
    <property type="entry name" value="DnaJ"/>
    <property type="match status" value="1"/>
</dbReference>
<keyword evidence="1" id="KW-0235">DNA replication</keyword>
<evidence type="ECO:0000313" key="5">
    <source>
        <dbReference type="EMBL" id="KIE45910.1"/>
    </source>
</evidence>
<dbReference type="PROSITE" id="PS50076">
    <property type="entry name" value="DNAJ_2"/>
    <property type="match status" value="1"/>
</dbReference>
<proteinExistence type="predicted"/>
<dbReference type="PANTHER" id="PTHR44145">
    <property type="entry name" value="DNAJ HOMOLOG SUBFAMILY A MEMBER 3, MITOCHONDRIAL"/>
    <property type="match status" value="1"/>
</dbReference>
<dbReference type="Gene3D" id="1.10.287.110">
    <property type="entry name" value="DnaJ domain"/>
    <property type="match status" value="1"/>
</dbReference>
<protein>
    <submittedName>
        <fullName evidence="5">DnaJ domain protein</fullName>
    </submittedName>
</protein>
<dbReference type="Pfam" id="PF00226">
    <property type="entry name" value="DnaJ"/>
    <property type="match status" value="1"/>
</dbReference>
<dbReference type="InterPro" id="IPR001623">
    <property type="entry name" value="DnaJ_domain"/>
</dbReference>
<dbReference type="SMART" id="SM00271">
    <property type="entry name" value="DnaJ"/>
    <property type="match status" value="1"/>
</dbReference>
<evidence type="ECO:0000256" key="2">
    <source>
        <dbReference type="ARBA" id="ARBA00023186"/>
    </source>
</evidence>
<dbReference type="RefSeq" id="WP_039634640.1">
    <property type="nucleotide sequence ID" value="NZ_AYSO01000018.1"/>
</dbReference>
<dbReference type="PROSITE" id="PS00636">
    <property type="entry name" value="DNAJ_1"/>
    <property type="match status" value="1"/>
</dbReference>
<dbReference type="EMBL" id="AYSO01000018">
    <property type="protein sequence ID" value="KIE45910.1"/>
    <property type="molecule type" value="Genomic_DNA"/>
</dbReference>
<comment type="caution">
    <text evidence="5">The sequence shown here is derived from an EMBL/GenBank/DDBJ whole genome shotgun (WGS) entry which is preliminary data.</text>
</comment>
<organism evidence="5 6">
    <name type="scientific">Clostridium argentinense CDC 2741</name>
    <dbReference type="NCBI Taxonomy" id="1418104"/>
    <lineage>
        <taxon>Bacteria</taxon>
        <taxon>Bacillati</taxon>
        <taxon>Bacillota</taxon>
        <taxon>Clostridia</taxon>
        <taxon>Eubacteriales</taxon>
        <taxon>Clostridiaceae</taxon>
        <taxon>Clostridium</taxon>
    </lineage>
</organism>
<name>A0A0C1UEW6_9CLOT</name>
<keyword evidence="6" id="KW-1185">Reference proteome</keyword>
<dbReference type="InterPro" id="IPR036869">
    <property type="entry name" value="J_dom_sf"/>
</dbReference>
<keyword evidence="2" id="KW-0143">Chaperone</keyword>
<dbReference type="SUPFAM" id="SSF46565">
    <property type="entry name" value="Chaperone J-domain"/>
    <property type="match status" value="1"/>
</dbReference>
<evidence type="ECO:0000256" key="1">
    <source>
        <dbReference type="ARBA" id="ARBA00022705"/>
    </source>
</evidence>
<dbReference type="InterPro" id="IPR051938">
    <property type="entry name" value="Apopto_cytoskel_mod"/>
</dbReference>
<feature type="region of interest" description="Disordered" evidence="3">
    <location>
        <begin position="71"/>
        <end position="91"/>
    </location>
</feature>
<dbReference type="GO" id="GO:0006260">
    <property type="term" value="P:DNA replication"/>
    <property type="evidence" value="ECO:0007669"/>
    <property type="project" value="UniProtKB-KW"/>
</dbReference>
<dbReference type="PANTHER" id="PTHR44145:SF3">
    <property type="entry name" value="DNAJ HOMOLOG SUBFAMILY A MEMBER 3, MITOCHONDRIAL"/>
    <property type="match status" value="1"/>
</dbReference>
<gene>
    <name evidence="5" type="ORF">U732_2342</name>
</gene>
<evidence type="ECO:0000259" key="4">
    <source>
        <dbReference type="PROSITE" id="PS50076"/>
    </source>
</evidence>
<dbReference type="STRING" id="29341.RSJ17_02140"/>
<dbReference type="AlphaFoldDB" id="A0A0C1UEW6"/>
<reference evidence="5 6" key="1">
    <citation type="journal article" date="2015" name="Infect. Genet. Evol.">
        <title>Genomic sequences of six botulinum neurotoxin-producing strains representing three clostridial species illustrate the mobility and diversity of botulinum neurotoxin genes.</title>
        <authorList>
            <person name="Smith T.J."/>
            <person name="Hill K.K."/>
            <person name="Xie G."/>
            <person name="Foley B.T."/>
            <person name="Williamson C.H."/>
            <person name="Foster J.T."/>
            <person name="Johnson S.L."/>
            <person name="Chertkov O."/>
            <person name="Teshima H."/>
            <person name="Gibbons H.S."/>
            <person name="Johnsky L.A."/>
            <person name="Karavis M.A."/>
            <person name="Smith L.A."/>
        </authorList>
    </citation>
    <scope>NUCLEOTIDE SEQUENCE [LARGE SCALE GENOMIC DNA]</scope>
    <source>
        <strain evidence="5 6">CDC 2741</strain>
    </source>
</reference>
<dbReference type="InterPro" id="IPR018253">
    <property type="entry name" value="DnaJ_domain_CS"/>
</dbReference>
<dbReference type="OrthoDB" id="9779889at2"/>